<dbReference type="GO" id="GO:0051539">
    <property type="term" value="F:4 iron, 4 sulfur cluster binding"/>
    <property type="evidence" value="ECO:0007669"/>
    <property type="project" value="UniProtKB-KW"/>
</dbReference>
<evidence type="ECO:0000256" key="3">
    <source>
        <dbReference type="ARBA" id="ARBA00022763"/>
    </source>
</evidence>
<dbReference type="AlphaFoldDB" id="A0A7D5GE09"/>
<name>A0A7D5GE09_9EURY</name>
<dbReference type="GO" id="GO:0006281">
    <property type="term" value="P:DNA repair"/>
    <property type="evidence" value="ECO:0007669"/>
    <property type="project" value="UniProtKB-KW"/>
</dbReference>
<gene>
    <name evidence="9" type="ORF">HUG10_04050</name>
</gene>
<sequence length="198" mass="22011">MDEDCPNCPELVACRERVVHGYGDAGAEIILIGESPTAAAEENGVPFTGDEAGRRIQRVLGELGLSRSDPNADEPELQNVYLTYLARCRHPDRPATDGEVANCEPFRNAELRMINPELIVPVGQRALKELAVEYTTRAPGSFDAEAEHATTVRGRGFELLPMKDLEELTDEDADAFVEHVLENVFSRDYRQTKGRRSR</sequence>
<evidence type="ECO:0000256" key="2">
    <source>
        <dbReference type="ARBA" id="ARBA00022723"/>
    </source>
</evidence>
<dbReference type="InterPro" id="IPR051536">
    <property type="entry name" value="UDG_Type-4/5"/>
</dbReference>
<evidence type="ECO:0000313" key="9">
    <source>
        <dbReference type="EMBL" id="QLG29412.1"/>
    </source>
</evidence>
<dbReference type="GeneID" id="56027977"/>
<evidence type="ECO:0000259" key="8">
    <source>
        <dbReference type="SMART" id="SM00986"/>
    </source>
</evidence>
<accession>A0A7D5GE09</accession>
<feature type="domain" description="Uracil-DNA glycosylase-like" evidence="8">
    <location>
        <begin position="20"/>
        <end position="153"/>
    </location>
</feature>
<evidence type="ECO:0000256" key="4">
    <source>
        <dbReference type="ARBA" id="ARBA00022801"/>
    </source>
</evidence>
<reference evidence="9 10" key="1">
    <citation type="submission" date="2020-07" db="EMBL/GenBank/DDBJ databases">
        <title>Gai3-2, isolated from salt lake.</title>
        <authorList>
            <person name="Cui H."/>
            <person name="Shi X."/>
        </authorList>
    </citation>
    <scope>NUCLEOTIDE SEQUENCE [LARGE SCALE GENOMIC DNA]</scope>
    <source>
        <strain evidence="9 10">Gai3-2</strain>
    </source>
</reference>
<dbReference type="OrthoDB" id="186208at2157"/>
<dbReference type="Pfam" id="PF03167">
    <property type="entry name" value="UDG"/>
    <property type="match status" value="1"/>
</dbReference>
<proteinExistence type="predicted"/>
<protein>
    <submittedName>
        <fullName evidence="9">Uracil-DNA glycosylase</fullName>
    </submittedName>
</protein>
<dbReference type="GO" id="GO:0097506">
    <property type="term" value="F:deaminated base DNA N-glycosylase activity"/>
    <property type="evidence" value="ECO:0007669"/>
    <property type="project" value="UniProtKB-ARBA"/>
</dbReference>
<dbReference type="RefSeq" id="WP_179170986.1">
    <property type="nucleotide sequence ID" value="NZ_CP058529.1"/>
</dbReference>
<dbReference type="PANTHER" id="PTHR33693">
    <property type="entry name" value="TYPE-5 URACIL-DNA GLYCOSYLASE"/>
    <property type="match status" value="1"/>
</dbReference>
<evidence type="ECO:0000256" key="1">
    <source>
        <dbReference type="ARBA" id="ARBA00022485"/>
    </source>
</evidence>
<dbReference type="KEGG" id="halg:HUG10_04050"/>
<organism evidence="9 10">
    <name type="scientific">Halorarum halophilum</name>
    <dbReference type="NCBI Taxonomy" id="2743090"/>
    <lineage>
        <taxon>Archaea</taxon>
        <taxon>Methanobacteriati</taxon>
        <taxon>Methanobacteriota</taxon>
        <taxon>Stenosarchaea group</taxon>
        <taxon>Halobacteria</taxon>
        <taxon>Halobacteriales</taxon>
        <taxon>Haloferacaceae</taxon>
        <taxon>Halorarum</taxon>
    </lineage>
</organism>
<dbReference type="CDD" id="cd10030">
    <property type="entry name" value="UDG-F4_TTUDGA_SPO1dp_like"/>
    <property type="match status" value="1"/>
</dbReference>
<dbReference type="SMART" id="SM00987">
    <property type="entry name" value="UreE_C"/>
    <property type="match status" value="1"/>
</dbReference>
<evidence type="ECO:0000256" key="7">
    <source>
        <dbReference type="ARBA" id="ARBA00023204"/>
    </source>
</evidence>
<dbReference type="InterPro" id="IPR036895">
    <property type="entry name" value="Uracil-DNA_glycosylase-like_sf"/>
</dbReference>
<dbReference type="Proteomes" id="UP000509750">
    <property type="component" value="Chromosome"/>
</dbReference>
<dbReference type="GO" id="GO:0046872">
    <property type="term" value="F:metal ion binding"/>
    <property type="evidence" value="ECO:0007669"/>
    <property type="project" value="UniProtKB-KW"/>
</dbReference>
<evidence type="ECO:0000256" key="5">
    <source>
        <dbReference type="ARBA" id="ARBA00023004"/>
    </source>
</evidence>
<evidence type="ECO:0000313" key="10">
    <source>
        <dbReference type="Proteomes" id="UP000509750"/>
    </source>
</evidence>
<keyword evidence="1" id="KW-0004">4Fe-4S</keyword>
<keyword evidence="4" id="KW-0378">Hydrolase</keyword>
<keyword evidence="6" id="KW-0411">Iron-sulfur</keyword>
<dbReference type="EMBL" id="CP058529">
    <property type="protein sequence ID" value="QLG29412.1"/>
    <property type="molecule type" value="Genomic_DNA"/>
</dbReference>
<dbReference type="PANTHER" id="PTHR33693:SF1">
    <property type="entry name" value="TYPE-4 URACIL-DNA GLYCOSYLASE"/>
    <property type="match status" value="1"/>
</dbReference>
<keyword evidence="5" id="KW-0408">Iron</keyword>
<keyword evidence="7" id="KW-0234">DNA repair</keyword>
<evidence type="ECO:0000256" key="6">
    <source>
        <dbReference type="ARBA" id="ARBA00023014"/>
    </source>
</evidence>
<dbReference type="Gene3D" id="3.40.470.10">
    <property type="entry name" value="Uracil-DNA glycosylase-like domain"/>
    <property type="match status" value="1"/>
</dbReference>
<keyword evidence="10" id="KW-1185">Reference proteome</keyword>
<dbReference type="SMART" id="SM00986">
    <property type="entry name" value="UDG"/>
    <property type="match status" value="1"/>
</dbReference>
<keyword evidence="2" id="KW-0479">Metal-binding</keyword>
<keyword evidence="3" id="KW-0227">DNA damage</keyword>
<dbReference type="InterPro" id="IPR005122">
    <property type="entry name" value="Uracil-DNA_glycosylase-like"/>
</dbReference>
<dbReference type="SUPFAM" id="SSF52141">
    <property type="entry name" value="Uracil-DNA glycosylase-like"/>
    <property type="match status" value="1"/>
</dbReference>